<keyword evidence="14 33" id="KW-0560">Oxidoreductase</keyword>
<evidence type="ECO:0000256" key="29">
    <source>
        <dbReference type="ARBA" id="ARBA00048989"/>
    </source>
</evidence>
<evidence type="ECO:0000256" key="12">
    <source>
        <dbReference type="ARBA" id="ARBA00022857"/>
    </source>
</evidence>
<evidence type="ECO:0000256" key="23">
    <source>
        <dbReference type="ARBA" id="ARBA00047855"/>
    </source>
</evidence>
<keyword evidence="8 35" id="KW-0812">Transmembrane</keyword>
<keyword evidence="15 33" id="KW-0503">Monooxygenase</keyword>
<evidence type="ECO:0000256" key="28">
    <source>
        <dbReference type="ARBA" id="ARBA00048459"/>
    </source>
</evidence>
<comment type="catalytic activity">
    <reaction evidence="25">
        <text>hexan-3-one + NADPH + O2 + H(+) = ethyl butanoate + NADP(+) + H2O</text>
        <dbReference type="Rhea" id="RHEA:54844"/>
        <dbReference type="ChEBI" id="CHEBI:15377"/>
        <dbReference type="ChEBI" id="CHEBI:15378"/>
        <dbReference type="ChEBI" id="CHEBI:15379"/>
        <dbReference type="ChEBI" id="CHEBI:57783"/>
        <dbReference type="ChEBI" id="CHEBI:58349"/>
        <dbReference type="ChEBI" id="CHEBI:88764"/>
        <dbReference type="ChEBI" id="CHEBI:89891"/>
    </reaction>
    <physiologicalReaction direction="left-to-right" evidence="25">
        <dbReference type="Rhea" id="RHEA:54845"/>
    </physiologicalReaction>
</comment>
<evidence type="ECO:0000256" key="2">
    <source>
        <dbReference type="ARBA" id="ARBA00004389"/>
    </source>
</evidence>
<comment type="catalytic activity">
    <reaction evidence="29">
        <text>(2E)-geranial + NADPH + O2 + H(+) = (1E)-2,6-dimethylhepta-1,5-dien-1-yl formate + NADP(+) + H2O</text>
        <dbReference type="Rhea" id="RHEA:54860"/>
        <dbReference type="ChEBI" id="CHEBI:15377"/>
        <dbReference type="ChEBI" id="CHEBI:15378"/>
        <dbReference type="ChEBI" id="CHEBI:15379"/>
        <dbReference type="ChEBI" id="CHEBI:16980"/>
        <dbReference type="ChEBI" id="CHEBI:57783"/>
        <dbReference type="ChEBI" id="CHEBI:58349"/>
        <dbReference type="ChEBI" id="CHEBI:138375"/>
    </reaction>
    <physiologicalReaction direction="left-to-right" evidence="29">
        <dbReference type="Rhea" id="RHEA:54861"/>
    </physiologicalReaction>
</comment>
<evidence type="ECO:0000256" key="8">
    <source>
        <dbReference type="ARBA" id="ARBA00022692"/>
    </source>
</evidence>
<feature type="transmembrane region" description="Helical" evidence="35">
    <location>
        <begin position="516"/>
        <end position="536"/>
    </location>
</feature>
<evidence type="ECO:0000256" key="15">
    <source>
        <dbReference type="ARBA" id="ARBA00023033"/>
    </source>
</evidence>
<evidence type="ECO:0000256" key="16">
    <source>
        <dbReference type="ARBA" id="ARBA00023098"/>
    </source>
</evidence>
<dbReference type="FunFam" id="3.50.50.60:FF:000159">
    <property type="entry name" value="Dimethylaniline monooxygenase [N-oxide-forming]"/>
    <property type="match status" value="1"/>
</dbReference>
<dbReference type="WBParaSite" id="L893_g4880.t1">
    <property type="protein sequence ID" value="L893_g4880.t1"/>
    <property type="gene ID" value="L893_g4880"/>
</dbReference>
<comment type="subcellular location">
    <subcellularLocation>
        <location evidence="2">Endoplasmic reticulum membrane</location>
        <topology evidence="2">Single-pass membrane protein</topology>
    </subcellularLocation>
    <subcellularLocation>
        <location evidence="3">Microsome membrane</location>
    </subcellularLocation>
</comment>
<comment type="catalytic activity">
    <reaction evidence="28">
        <text>octan-3-one + NADPH + O2 + H(+) = ethyl hexanoate + NADP(+) + H2O</text>
        <dbReference type="Rhea" id="RHEA:54856"/>
        <dbReference type="ChEBI" id="CHEBI:15377"/>
        <dbReference type="ChEBI" id="CHEBI:15378"/>
        <dbReference type="ChEBI" id="CHEBI:15379"/>
        <dbReference type="ChEBI" id="CHEBI:57783"/>
        <dbReference type="ChEBI" id="CHEBI:58349"/>
        <dbReference type="ChEBI" id="CHEBI:80946"/>
        <dbReference type="ChEBI" id="CHEBI:86055"/>
    </reaction>
    <physiologicalReaction direction="left-to-right" evidence="28">
        <dbReference type="Rhea" id="RHEA:54857"/>
    </physiologicalReaction>
</comment>
<evidence type="ECO:0000256" key="35">
    <source>
        <dbReference type="SAM" id="Phobius"/>
    </source>
</evidence>
<protein>
    <recommendedName>
        <fullName evidence="34">Flavin-containing monooxygenase</fullName>
        <ecNumber evidence="34">1.-.-.-</ecNumber>
    </recommendedName>
</protein>
<evidence type="ECO:0000256" key="18">
    <source>
        <dbReference type="ARBA" id="ARBA00045722"/>
    </source>
</evidence>
<evidence type="ECO:0000256" key="10">
    <source>
        <dbReference type="ARBA" id="ARBA00022827"/>
    </source>
</evidence>
<evidence type="ECO:0000256" key="3">
    <source>
        <dbReference type="ARBA" id="ARBA00004524"/>
    </source>
</evidence>
<comment type="similarity">
    <text evidence="4 33 34">Belongs to the FMO family.</text>
</comment>
<comment type="catalytic activity">
    <reaction evidence="26">
        <text>hypotaurine + NADPH + O2 + H(+) = taurine + NADP(+) + H2O</text>
        <dbReference type="Rhea" id="RHEA:69819"/>
        <dbReference type="ChEBI" id="CHEBI:15377"/>
        <dbReference type="ChEBI" id="CHEBI:15378"/>
        <dbReference type="ChEBI" id="CHEBI:15379"/>
        <dbReference type="ChEBI" id="CHEBI:57783"/>
        <dbReference type="ChEBI" id="CHEBI:57853"/>
        <dbReference type="ChEBI" id="CHEBI:58349"/>
        <dbReference type="ChEBI" id="CHEBI:507393"/>
        <dbReference type="EC" id="1.14.13.8"/>
    </reaction>
    <physiologicalReaction direction="left-to-right" evidence="26">
        <dbReference type="Rhea" id="RHEA:69820"/>
    </physiologicalReaction>
</comment>
<comment type="catalytic activity">
    <reaction evidence="31">
        <text>N,N-dimethylaniline + NADPH + O2 + H(+) = N,N-dimethylaniline N-oxide + NADP(+) + H2O</text>
        <dbReference type="Rhea" id="RHEA:24468"/>
        <dbReference type="ChEBI" id="CHEBI:15377"/>
        <dbReference type="ChEBI" id="CHEBI:15378"/>
        <dbReference type="ChEBI" id="CHEBI:15379"/>
        <dbReference type="ChEBI" id="CHEBI:16269"/>
        <dbReference type="ChEBI" id="CHEBI:17735"/>
        <dbReference type="ChEBI" id="CHEBI:57783"/>
        <dbReference type="ChEBI" id="CHEBI:58349"/>
        <dbReference type="EC" id="1.14.13.8"/>
    </reaction>
    <physiologicalReaction direction="left-to-right" evidence="31">
        <dbReference type="Rhea" id="RHEA:24469"/>
    </physiologicalReaction>
</comment>
<comment type="catalytic activity">
    <reaction evidence="32">
        <text>octan-3-one + NADPH + O2 + H(+) = pentyl propanoate + NADP(+) + H2O</text>
        <dbReference type="Rhea" id="RHEA:54840"/>
        <dbReference type="ChEBI" id="CHEBI:15377"/>
        <dbReference type="ChEBI" id="CHEBI:15378"/>
        <dbReference type="ChEBI" id="CHEBI:15379"/>
        <dbReference type="ChEBI" id="CHEBI:57783"/>
        <dbReference type="ChEBI" id="CHEBI:58349"/>
        <dbReference type="ChEBI" id="CHEBI:80946"/>
        <dbReference type="ChEBI" id="CHEBI:87373"/>
    </reaction>
    <physiologicalReaction direction="left-to-right" evidence="32">
        <dbReference type="Rhea" id="RHEA:54841"/>
    </physiologicalReaction>
</comment>
<keyword evidence="6" id="KW-0597">Phosphoprotein</keyword>
<comment type="catalytic activity">
    <reaction evidence="24">
        <text>NADPH + O2 + H(+) = H2O2 + NADP(+)</text>
        <dbReference type="Rhea" id="RHEA:11260"/>
        <dbReference type="ChEBI" id="CHEBI:15378"/>
        <dbReference type="ChEBI" id="CHEBI:15379"/>
        <dbReference type="ChEBI" id="CHEBI:16240"/>
        <dbReference type="ChEBI" id="CHEBI:57783"/>
        <dbReference type="ChEBI" id="CHEBI:58349"/>
        <dbReference type="EC" id="1.6.3.1"/>
    </reaction>
    <physiologicalReaction direction="left-to-right" evidence="24">
        <dbReference type="Rhea" id="RHEA:11261"/>
    </physiologicalReaction>
</comment>
<evidence type="ECO:0000256" key="27">
    <source>
        <dbReference type="ARBA" id="ARBA00048088"/>
    </source>
</evidence>
<dbReference type="GO" id="GO:0005789">
    <property type="term" value="C:endoplasmic reticulum membrane"/>
    <property type="evidence" value="ECO:0007669"/>
    <property type="project" value="UniProtKB-SubCell"/>
</dbReference>
<dbReference type="SUPFAM" id="SSF51905">
    <property type="entry name" value="FAD/NAD(P)-binding domain"/>
    <property type="match status" value="2"/>
</dbReference>
<dbReference type="EC" id="1.-.-.-" evidence="34"/>
<proteinExistence type="inferred from homology"/>
<evidence type="ECO:0000256" key="33">
    <source>
        <dbReference type="PIRNR" id="PIRNR000332"/>
    </source>
</evidence>
<keyword evidence="10 33" id="KW-0274">FAD</keyword>
<keyword evidence="7 33" id="KW-0285">Flavoprotein</keyword>
<comment type="catalytic activity">
    <reaction evidence="22">
        <text>heptan-2-one + NADPH + O2 + H(+) = pentyl acetate + NADP(+) + H2O</text>
        <dbReference type="Rhea" id="RHEA:54836"/>
        <dbReference type="ChEBI" id="CHEBI:5672"/>
        <dbReference type="ChEBI" id="CHEBI:15377"/>
        <dbReference type="ChEBI" id="CHEBI:15378"/>
        <dbReference type="ChEBI" id="CHEBI:15379"/>
        <dbReference type="ChEBI" id="CHEBI:57783"/>
        <dbReference type="ChEBI" id="CHEBI:58349"/>
        <dbReference type="ChEBI" id="CHEBI:87362"/>
    </reaction>
    <physiologicalReaction direction="left-to-right" evidence="22">
        <dbReference type="Rhea" id="RHEA:54837"/>
    </physiologicalReaction>
</comment>
<dbReference type="PIRSF" id="PIRSF000332">
    <property type="entry name" value="FMO"/>
    <property type="match status" value="1"/>
</dbReference>
<evidence type="ECO:0000256" key="5">
    <source>
        <dbReference type="ARBA" id="ARBA00022481"/>
    </source>
</evidence>
<evidence type="ECO:0000256" key="20">
    <source>
        <dbReference type="ARBA" id="ARBA00047338"/>
    </source>
</evidence>
<dbReference type="Proteomes" id="UP000095287">
    <property type="component" value="Unplaced"/>
</dbReference>
<dbReference type="GO" id="GO:0034899">
    <property type="term" value="F:trimethylamine monooxygenase activity"/>
    <property type="evidence" value="ECO:0007669"/>
    <property type="project" value="UniProtKB-EC"/>
</dbReference>
<evidence type="ECO:0000256" key="1">
    <source>
        <dbReference type="ARBA" id="ARBA00001974"/>
    </source>
</evidence>
<evidence type="ECO:0000313" key="37">
    <source>
        <dbReference type="WBParaSite" id="L893_g4880.t1"/>
    </source>
</evidence>
<dbReference type="InterPro" id="IPR020946">
    <property type="entry name" value="Flavin_mOase-like"/>
</dbReference>
<evidence type="ECO:0000256" key="34">
    <source>
        <dbReference type="RuleBase" id="RU361177"/>
    </source>
</evidence>
<organism evidence="36 37">
    <name type="scientific">Steinernema glaseri</name>
    <dbReference type="NCBI Taxonomy" id="37863"/>
    <lineage>
        <taxon>Eukaryota</taxon>
        <taxon>Metazoa</taxon>
        <taxon>Ecdysozoa</taxon>
        <taxon>Nematoda</taxon>
        <taxon>Chromadorea</taxon>
        <taxon>Rhabditida</taxon>
        <taxon>Tylenchina</taxon>
        <taxon>Panagrolaimomorpha</taxon>
        <taxon>Strongyloidoidea</taxon>
        <taxon>Steinernematidae</taxon>
        <taxon>Steinernema</taxon>
    </lineage>
</organism>
<keyword evidence="36" id="KW-1185">Reference proteome</keyword>
<comment type="catalytic activity">
    <reaction evidence="21">
        <text>hexan-3-one + NADPH + O2 + H(+) = propyl propanoate + NADP(+) + H2O</text>
        <dbReference type="Rhea" id="RHEA:54848"/>
        <dbReference type="ChEBI" id="CHEBI:15377"/>
        <dbReference type="ChEBI" id="CHEBI:15378"/>
        <dbReference type="ChEBI" id="CHEBI:15379"/>
        <dbReference type="ChEBI" id="CHEBI:57783"/>
        <dbReference type="ChEBI" id="CHEBI:58349"/>
        <dbReference type="ChEBI" id="CHEBI:89828"/>
        <dbReference type="ChEBI" id="CHEBI:89891"/>
    </reaction>
    <physiologicalReaction direction="left-to-right" evidence="21">
        <dbReference type="Rhea" id="RHEA:54849"/>
    </physiologicalReaction>
</comment>
<evidence type="ECO:0000256" key="21">
    <source>
        <dbReference type="ARBA" id="ARBA00047426"/>
    </source>
</evidence>
<evidence type="ECO:0000256" key="22">
    <source>
        <dbReference type="ARBA" id="ARBA00047574"/>
    </source>
</evidence>
<sequence>MKRVAIVGAGASGLPAIRHALLYGFEPVCFEAAQEIGGLWRFKPYETDESSVMKSTVINTSKEMTAYSDFPPPEDYANFMHNTQLLEYIKLYAKEFDLYKYIKFQHKVLNVARAPSFEEDGKWTVTYIDAEGAQHDEIFDCVLVASGHHTTPYLPAKWPGQDEFTGNIMHAHSYKDHRGFEDKVVVVVGVGNSGGDVAVELSRLAKQVYLVTRRGTWVFNRIYDYGVPFDLNLNTRMKFVLRKIVPQYMSEAYITARLQRRFDHGVYGLRPKHGVFGAHPTVNDELPNRIACGTVIIKPNIKSFKKDSIIFEDSTCVETVDNVVLATGYSFDFPIVESGELINVRENEVDLYQFMYPLATAKQNTLAVLGLIQPLGSIMPISEMQARVFFDVLSGASQLPAVDEMRHNIVEKRENMAKRYVKSRRHTIQVDYNVYMDELARLIGCKPDVKTLLLSDPLLGYKCLFGPNAPYQYRLRGPHVWHGARDALISLNERVLKPTMTRRAADSNVTGRCTEFLTTLPPVAVLCVVIAFLVMLF</sequence>
<evidence type="ECO:0000256" key="4">
    <source>
        <dbReference type="ARBA" id="ARBA00009183"/>
    </source>
</evidence>
<keyword evidence="12 33" id="KW-0521">NADP</keyword>
<evidence type="ECO:0000256" key="30">
    <source>
        <dbReference type="ARBA" id="ARBA00048990"/>
    </source>
</evidence>
<accession>A0A1I8AE76</accession>
<comment type="cofactor">
    <cofactor evidence="1 33 34">
        <name>FAD</name>
        <dbReference type="ChEBI" id="CHEBI:57692"/>
    </cofactor>
</comment>
<dbReference type="InterPro" id="IPR000960">
    <property type="entry name" value="Flavin_mOase"/>
</dbReference>
<reference evidence="37" key="1">
    <citation type="submission" date="2016-11" db="UniProtKB">
        <authorList>
            <consortium name="WormBaseParasite"/>
        </authorList>
    </citation>
    <scope>IDENTIFICATION</scope>
</reference>
<comment type="catalytic activity">
    <reaction evidence="27">
        <text>trimethylamine + NADPH + O2 = trimethylamine N-oxide + NADP(+) + H2O</text>
        <dbReference type="Rhea" id="RHEA:31979"/>
        <dbReference type="ChEBI" id="CHEBI:15377"/>
        <dbReference type="ChEBI" id="CHEBI:15379"/>
        <dbReference type="ChEBI" id="CHEBI:15724"/>
        <dbReference type="ChEBI" id="CHEBI:57783"/>
        <dbReference type="ChEBI" id="CHEBI:58349"/>
        <dbReference type="ChEBI" id="CHEBI:58389"/>
        <dbReference type="EC" id="1.14.13.148"/>
    </reaction>
    <physiologicalReaction direction="left-to-right" evidence="27">
        <dbReference type="Rhea" id="RHEA:31980"/>
    </physiologicalReaction>
</comment>
<dbReference type="GO" id="GO:0047822">
    <property type="term" value="F:hypotaurine monooxygenase activity"/>
    <property type="evidence" value="ECO:0007669"/>
    <property type="project" value="RHEA"/>
</dbReference>
<evidence type="ECO:0000256" key="14">
    <source>
        <dbReference type="ARBA" id="ARBA00023002"/>
    </source>
</evidence>
<evidence type="ECO:0000256" key="13">
    <source>
        <dbReference type="ARBA" id="ARBA00022989"/>
    </source>
</evidence>
<dbReference type="PRINTS" id="PR00370">
    <property type="entry name" value="FMOXYGENASE"/>
</dbReference>
<dbReference type="PRINTS" id="PR01125">
    <property type="entry name" value="FMOXYGENASE5"/>
</dbReference>
<dbReference type="GO" id="GO:0050660">
    <property type="term" value="F:flavin adenine dinucleotide binding"/>
    <property type="evidence" value="ECO:0007669"/>
    <property type="project" value="InterPro"/>
</dbReference>
<evidence type="ECO:0000256" key="9">
    <source>
        <dbReference type="ARBA" id="ARBA00022824"/>
    </source>
</evidence>
<keyword evidence="17 33" id="KW-0472">Membrane</keyword>
<dbReference type="GO" id="GO:0004499">
    <property type="term" value="F:N,N-dimethylaniline monooxygenase activity"/>
    <property type="evidence" value="ECO:0007669"/>
    <property type="project" value="UniProtKB-UniRule"/>
</dbReference>
<dbReference type="InterPro" id="IPR002257">
    <property type="entry name" value="Flavin_mOase_5"/>
</dbReference>
<comment type="catalytic activity">
    <reaction evidence="30">
        <text>heptan-4-one + NADPH + O2 + H(+) = propyl butanoate + NADP(+) + H2O</text>
        <dbReference type="Rhea" id="RHEA:54852"/>
        <dbReference type="ChEBI" id="CHEBI:15377"/>
        <dbReference type="ChEBI" id="CHEBI:15378"/>
        <dbReference type="ChEBI" id="CHEBI:15379"/>
        <dbReference type="ChEBI" id="CHEBI:57783"/>
        <dbReference type="ChEBI" id="CHEBI:58349"/>
        <dbReference type="ChEBI" id="CHEBI:89484"/>
        <dbReference type="ChEBI" id="CHEBI:89719"/>
    </reaction>
    <physiologicalReaction direction="left-to-right" evidence="30">
        <dbReference type="Rhea" id="RHEA:54853"/>
    </physiologicalReaction>
</comment>
<keyword evidence="16" id="KW-0443">Lipid metabolism</keyword>
<dbReference type="Gene3D" id="3.50.50.60">
    <property type="entry name" value="FAD/NAD(P)-binding domain"/>
    <property type="match status" value="2"/>
</dbReference>
<dbReference type="GO" id="GO:0006629">
    <property type="term" value="P:lipid metabolic process"/>
    <property type="evidence" value="ECO:0007669"/>
    <property type="project" value="UniProtKB-KW"/>
</dbReference>
<evidence type="ECO:0000256" key="31">
    <source>
        <dbReference type="ARBA" id="ARBA00049443"/>
    </source>
</evidence>
<keyword evidence="11" id="KW-0492">Microsome</keyword>
<evidence type="ECO:0000256" key="11">
    <source>
        <dbReference type="ARBA" id="ARBA00022848"/>
    </source>
</evidence>
<evidence type="ECO:0000256" key="6">
    <source>
        <dbReference type="ARBA" id="ARBA00022553"/>
    </source>
</evidence>
<dbReference type="InterPro" id="IPR050346">
    <property type="entry name" value="FMO-like"/>
</dbReference>
<evidence type="ECO:0000313" key="36">
    <source>
        <dbReference type="Proteomes" id="UP000095287"/>
    </source>
</evidence>
<evidence type="ECO:0000256" key="25">
    <source>
        <dbReference type="ARBA" id="ARBA00047977"/>
    </source>
</evidence>
<dbReference type="InterPro" id="IPR036188">
    <property type="entry name" value="FAD/NAD-bd_sf"/>
</dbReference>
<dbReference type="AlphaFoldDB" id="A0A1I8AE76"/>
<comment type="function">
    <text evidence="18">Acts as a Baeyer-Villiger monooxygenase on a broad range of substrates. Catalyzes the insertion of an oxygen atom into a carbon-carbon bond adjacent to a carbonyl, which converts ketones to esters. Active on diverse carbonyl compounds, whereas soft nucleophiles are mostly non- or poorly reactive. In contrast with other forms of FMO it is non- or poorly active on 'classical' substrates such as drugs, pesticides, and dietary components containing soft nucleophilic heteroatoms. Able to oxidize drug molecules bearing a carbonyl group on an aliphatic chain, such as nabumetone and pentoxifylline. Also, in the absence of substrates, shows slow but yet significant NADPH oxidase activity. Acts as a positive modulator of cholesterol biosynthesis as well as glucose homeostasis, promoting metabolic aging via pleiotropic effects.</text>
</comment>
<keyword evidence="9 33" id="KW-0256">Endoplasmic reticulum</keyword>
<dbReference type="PANTHER" id="PTHR23023">
    <property type="entry name" value="DIMETHYLANILINE MONOOXYGENASE"/>
    <property type="match status" value="1"/>
</dbReference>
<evidence type="ECO:0000256" key="19">
    <source>
        <dbReference type="ARBA" id="ARBA00045957"/>
    </source>
</evidence>
<comment type="function">
    <text evidence="19">Broad spectrum monooxygenase that catalyzes the oxygenation of a wide variety of nitrogen- and sulfur-containing compounds including xenobiotics. Catalyzes the S-oxygenation of hypotaurine to produce taurine, an organic osmolyte involved in cell volume regulation as well as a variety of cytoprotective and developmental processes. In vitro, catalyzes the N-oxygenation of trimethylamine (TMA) to produce trimethylamine N-oxide (TMAO) and could therefore participate to the detoxification of this compound that is generated by the action of gut microbiota from dietary precursors such as choline, choline containing compounds, betaine or L-carnitine.</text>
</comment>
<comment type="catalytic activity">
    <reaction evidence="23">
        <text>sulcatone + NADPH + O2 + H(+) = 4-methylpent-3-en-1-yl acetate + NADP(+) + H2O</text>
        <dbReference type="Rhea" id="RHEA:54864"/>
        <dbReference type="ChEBI" id="CHEBI:15377"/>
        <dbReference type="ChEBI" id="CHEBI:15378"/>
        <dbReference type="ChEBI" id="CHEBI:15379"/>
        <dbReference type="ChEBI" id="CHEBI:16310"/>
        <dbReference type="ChEBI" id="CHEBI:57783"/>
        <dbReference type="ChEBI" id="CHEBI:58349"/>
        <dbReference type="ChEBI" id="CHEBI:138373"/>
    </reaction>
    <physiologicalReaction direction="left-to-right" evidence="23">
        <dbReference type="Rhea" id="RHEA:54865"/>
    </physiologicalReaction>
</comment>
<evidence type="ECO:0000256" key="24">
    <source>
        <dbReference type="ARBA" id="ARBA00047864"/>
    </source>
</evidence>
<comment type="catalytic activity">
    <reaction evidence="20">
        <text>hypotaurine + NADH + O2 + H(+) = taurine + NAD(+) + H2O</text>
        <dbReference type="Rhea" id="RHEA:74111"/>
        <dbReference type="ChEBI" id="CHEBI:15377"/>
        <dbReference type="ChEBI" id="CHEBI:15378"/>
        <dbReference type="ChEBI" id="CHEBI:15379"/>
        <dbReference type="ChEBI" id="CHEBI:57540"/>
        <dbReference type="ChEBI" id="CHEBI:57853"/>
        <dbReference type="ChEBI" id="CHEBI:57945"/>
        <dbReference type="ChEBI" id="CHEBI:507393"/>
        <dbReference type="EC" id="1.14.13.8"/>
    </reaction>
    <physiologicalReaction direction="left-to-right" evidence="20">
        <dbReference type="Rhea" id="RHEA:74112"/>
    </physiologicalReaction>
</comment>
<dbReference type="GO" id="GO:0016174">
    <property type="term" value="F:NAD(P)H oxidase H2O2-forming activity"/>
    <property type="evidence" value="ECO:0007669"/>
    <property type="project" value="UniProtKB-EC"/>
</dbReference>
<evidence type="ECO:0000256" key="17">
    <source>
        <dbReference type="ARBA" id="ARBA00023136"/>
    </source>
</evidence>
<name>A0A1I8AE76_9BILA</name>
<keyword evidence="13 35" id="KW-1133">Transmembrane helix</keyword>
<evidence type="ECO:0000256" key="7">
    <source>
        <dbReference type="ARBA" id="ARBA00022630"/>
    </source>
</evidence>
<dbReference type="GO" id="GO:0050661">
    <property type="term" value="F:NADP binding"/>
    <property type="evidence" value="ECO:0007669"/>
    <property type="project" value="InterPro"/>
</dbReference>
<evidence type="ECO:0000256" key="32">
    <source>
        <dbReference type="ARBA" id="ARBA00049475"/>
    </source>
</evidence>
<dbReference type="Pfam" id="PF00743">
    <property type="entry name" value="FMO-like"/>
    <property type="match status" value="1"/>
</dbReference>
<evidence type="ECO:0000256" key="26">
    <source>
        <dbReference type="ARBA" id="ARBA00048041"/>
    </source>
</evidence>
<keyword evidence="5" id="KW-0488">Methylation</keyword>